<feature type="region of interest" description="Disordered" evidence="12">
    <location>
        <begin position="1"/>
        <end position="32"/>
    </location>
</feature>
<dbReference type="Gene3D" id="3.30.70.2330">
    <property type="match status" value="1"/>
</dbReference>
<evidence type="ECO:0000256" key="10">
    <source>
        <dbReference type="ARBA" id="ARBA00023242"/>
    </source>
</evidence>
<organism evidence="16 17">
    <name type="scientific">Salix viminalis</name>
    <name type="common">Common osier</name>
    <name type="synonym">Basket willow</name>
    <dbReference type="NCBI Taxonomy" id="40686"/>
    <lineage>
        <taxon>Eukaryota</taxon>
        <taxon>Viridiplantae</taxon>
        <taxon>Streptophyta</taxon>
        <taxon>Embryophyta</taxon>
        <taxon>Tracheophyta</taxon>
        <taxon>Spermatophyta</taxon>
        <taxon>Magnoliopsida</taxon>
        <taxon>eudicotyledons</taxon>
        <taxon>Gunneridae</taxon>
        <taxon>Pentapetalae</taxon>
        <taxon>rosids</taxon>
        <taxon>fabids</taxon>
        <taxon>Malpighiales</taxon>
        <taxon>Salicaceae</taxon>
        <taxon>Saliceae</taxon>
        <taxon>Salix</taxon>
    </lineage>
</organism>
<dbReference type="GO" id="GO:0008094">
    <property type="term" value="F:ATP-dependent activity, acting on DNA"/>
    <property type="evidence" value="ECO:0007669"/>
    <property type="project" value="TreeGrafter"/>
</dbReference>
<feature type="compositionally biased region" description="Basic and acidic residues" evidence="12">
    <location>
        <begin position="826"/>
        <end position="847"/>
    </location>
</feature>
<reference evidence="16" key="2">
    <citation type="journal article" date="2023" name="Int. J. Mol. Sci.">
        <title>De Novo Assembly and Annotation of 11 Diverse Shrub Willow (Salix) Genomes Reveals Novel Gene Organization in Sex-Linked Regions.</title>
        <authorList>
            <person name="Hyden B."/>
            <person name="Feng K."/>
            <person name="Yates T.B."/>
            <person name="Jawdy S."/>
            <person name="Cereghino C."/>
            <person name="Smart L.B."/>
            <person name="Muchero W."/>
        </authorList>
    </citation>
    <scope>NUCLEOTIDE SEQUENCE [LARGE SCALE GENOMIC DNA]</scope>
    <source>
        <tissue evidence="16">Shoot tip</tissue>
    </source>
</reference>
<dbReference type="Gene3D" id="3.40.50.300">
    <property type="entry name" value="P-loop containing nucleotide triphosphate hydrolases"/>
    <property type="match status" value="2"/>
</dbReference>
<feature type="domain" description="Helicase ATP-binding" evidence="14">
    <location>
        <begin position="256"/>
        <end position="431"/>
    </location>
</feature>
<keyword evidence="9" id="KW-0067">ATP-binding</keyword>
<dbReference type="Gene3D" id="3.30.40.10">
    <property type="entry name" value="Zinc/RING finger domain, C3HC4 (zinc finger)"/>
    <property type="match status" value="2"/>
</dbReference>
<evidence type="ECO:0000256" key="3">
    <source>
        <dbReference type="ARBA" id="ARBA00022723"/>
    </source>
</evidence>
<evidence type="ECO:0000313" key="17">
    <source>
        <dbReference type="Proteomes" id="UP001151529"/>
    </source>
</evidence>
<dbReference type="AlphaFoldDB" id="A0A9Q0VIT3"/>
<dbReference type="InterPro" id="IPR000330">
    <property type="entry name" value="SNF2_N"/>
</dbReference>
<dbReference type="PROSITE" id="PS51192">
    <property type="entry name" value="HELICASE_ATP_BIND_1"/>
    <property type="match status" value="1"/>
</dbReference>
<comment type="similarity">
    <text evidence="2">Belongs to the SNF2/RAD54 helicase family. RAD16 subfamily.</text>
</comment>
<dbReference type="Gene3D" id="3.40.50.10810">
    <property type="entry name" value="Tandem AAA-ATPase domain"/>
    <property type="match status" value="2"/>
</dbReference>
<name>A0A9Q0VIT3_SALVM</name>
<dbReference type="InterPro" id="IPR038718">
    <property type="entry name" value="SNF2-like_sf"/>
</dbReference>
<dbReference type="GO" id="GO:0005524">
    <property type="term" value="F:ATP binding"/>
    <property type="evidence" value="ECO:0007669"/>
    <property type="project" value="UniProtKB-KW"/>
</dbReference>
<dbReference type="InterPro" id="IPR014001">
    <property type="entry name" value="Helicase_ATP-bd"/>
</dbReference>
<dbReference type="OrthoDB" id="828852at2759"/>
<feature type="domain" description="Helicase C-terminal" evidence="15">
    <location>
        <begin position="1154"/>
        <end position="1256"/>
    </location>
</feature>
<dbReference type="SMART" id="SM00490">
    <property type="entry name" value="HELICc"/>
    <property type="match status" value="1"/>
</dbReference>
<feature type="region of interest" description="Disordered" evidence="12">
    <location>
        <begin position="626"/>
        <end position="646"/>
    </location>
</feature>
<dbReference type="GO" id="GO:0005634">
    <property type="term" value="C:nucleus"/>
    <property type="evidence" value="ECO:0007669"/>
    <property type="project" value="UniProtKB-SubCell"/>
</dbReference>
<evidence type="ECO:0000256" key="5">
    <source>
        <dbReference type="ARBA" id="ARBA00022771"/>
    </source>
</evidence>
<evidence type="ECO:0000256" key="6">
    <source>
        <dbReference type="ARBA" id="ARBA00022801"/>
    </source>
</evidence>
<dbReference type="InterPro" id="IPR017907">
    <property type="entry name" value="Znf_RING_CS"/>
</dbReference>
<dbReference type="PANTHER" id="PTHR45626">
    <property type="entry name" value="TRANSCRIPTION TERMINATION FACTOR 2-RELATED"/>
    <property type="match status" value="1"/>
</dbReference>
<dbReference type="GO" id="GO:0003676">
    <property type="term" value="F:nucleic acid binding"/>
    <property type="evidence" value="ECO:0007669"/>
    <property type="project" value="InterPro"/>
</dbReference>
<dbReference type="GO" id="GO:0008270">
    <property type="term" value="F:zinc ion binding"/>
    <property type="evidence" value="ECO:0007669"/>
    <property type="project" value="UniProtKB-KW"/>
</dbReference>
<dbReference type="Pfam" id="PF00176">
    <property type="entry name" value="SNF2-rel_dom"/>
    <property type="match status" value="2"/>
</dbReference>
<dbReference type="SMART" id="SM00487">
    <property type="entry name" value="DEXDc"/>
    <property type="match status" value="1"/>
</dbReference>
<dbReference type="PROSITE" id="PS50089">
    <property type="entry name" value="ZF_RING_2"/>
    <property type="match status" value="2"/>
</dbReference>
<dbReference type="InterPro" id="IPR049730">
    <property type="entry name" value="SNF2/RAD54-like_C"/>
</dbReference>
<dbReference type="SMART" id="SM00184">
    <property type="entry name" value="RING"/>
    <property type="match status" value="2"/>
</dbReference>
<evidence type="ECO:0000259" key="15">
    <source>
        <dbReference type="PROSITE" id="PS51194"/>
    </source>
</evidence>
<reference evidence="16" key="1">
    <citation type="submission" date="2022-11" db="EMBL/GenBank/DDBJ databases">
        <authorList>
            <person name="Hyden B.L."/>
            <person name="Feng K."/>
            <person name="Yates T."/>
            <person name="Jawdy S."/>
            <person name="Smart L.B."/>
            <person name="Muchero W."/>
        </authorList>
    </citation>
    <scope>NUCLEOTIDE SEQUENCE</scope>
    <source>
        <tissue evidence="16">Shoot tip</tissue>
    </source>
</reference>
<evidence type="ECO:0000256" key="12">
    <source>
        <dbReference type="SAM" id="MobiDB-lite"/>
    </source>
</evidence>
<evidence type="ECO:0000256" key="8">
    <source>
        <dbReference type="ARBA" id="ARBA00022833"/>
    </source>
</evidence>
<protein>
    <recommendedName>
        <fullName evidence="18">RING-type domain-containing protein</fullName>
    </recommendedName>
</protein>
<evidence type="ECO:0000259" key="13">
    <source>
        <dbReference type="PROSITE" id="PS50089"/>
    </source>
</evidence>
<dbReference type="EMBL" id="JAPFFL010000001">
    <property type="protein sequence ID" value="KAJ6749615.1"/>
    <property type="molecule type" value="Genomic_DNA"/>
</dbReference>
<feature type="domain" description="RING-type" evidence="13">
    <location>
        <begin position="577"/>
        <end position="617"/>
    </location>
</feature>
<keyword evidence="3" id="KW-0479">Metal-binding</keyword>
<evidence type="ECO:0000256" key="11">
    <source>
        <dbReference type="PROSITE-ProRule" id="PRU00175"/>
    </source>
</evidence>
<feature type="domain" description="Helicase C-terminal" evidence="15">
    <location>
        <begin position="649"/>
        <end position="807"/>
    </location>
</feature>
<keyword evidence="4" id="KW-0547">Nucleotide-binding</keyword>
<keyword evidence="6" id="KW-0378">Hydrolase</keyword>
<dbReference type="CDD" id="cd18793">
    <property type="entry name" value="SF2_C_SNF"/>
    <property type="match status" value="2"/>
</dbReference>
<dbReference type="InterPro" id="IPR050628">
    <property type="entry name" value="SNF2_RAD54_helicase_TF"/>
</dbReference>
<feature type="domain" description="RING-type" evidence="13">
    <location>
        <begin position="1089"/>
        <end position="1125"/>
    </location>
</feature>
<gene>
    <name evidence="16" type="ORF">OIU85_000268</name>
</gene>
<comment type="subcellular location">
    <subcellularLocation>
        <location evidence="1">Nucleus</location>
    </subcellularLocation>
</comment>
<feature type="region of interest" description="Disordered" evidence="12">
    <location>
        <begin position="795"/>
        <end position="854"/>
    </location>
</feature>
<evidence type="ECO:0000256" key="7">
    <source>
        <dbReference type="ARBA" id="ARBA00022806"/>
    </source>
</evidence>
<evidence type="ECO:0000256" key="4">
    <source>
        <dbReference type="ARBA" id="ARBA00022741"/>
    </source>
</evidence>
<dbReference type="InterPro" id="IPR014905">
    <property type="entry name" value="HIRAN"/>
</dbReference>
<keyword evidence="8" id="KW-0862">Zinc</keyword>
<evidence type="ECO:0000256" key="1">
    <source>
        <dbReference type="ARBA" id="ARBA00004123"/>
    </source>
</evidence>
<dbReference type="InterPro" id="IPR027417">
    <property type="entry name" value="P-loop_NTPase"/>
</dbReference>
<evidence type="ECO:0000259" key="14">
    <source>
        <dbReference type="PROSITE" id="PS51192"/>
    </source>
</evidence>
<dbReference type="InterPro" id="IPR001841">
    <property type="entry name" value="Znf_RING"/>
</dbReference>
<dbReference type="Pfam" id="PF00271">
    <property type="entry name" value="Helicase_C"/>
    <property type="match status" value="2"/>
</dbReference>
<dbReference type="Pfam" id="PF13920">
    <property type="entry name" value="zf-C3HC4_3"/>
    <property type="match status" value="1"/>
</dbReference>
<dbReference type="SUPFAM" id="SSF57850">
    <property type="entry name" value="RING/U-box"/>
    <property type="match status" value="2"/>
</dbReference>
<dbReference type="GO" id="GO:0004386">
    <property type="term" value="F:helicase activity"/>
    <property type="evidence" value="ECO:0007669"/>
    <property type="project" value="UniProtKB-KW"/>
</dbReference>
<keyword evidence="5 11" id="KW-0863">Zinc-finger</keyword>
<comment type="caution">
    <text evidence="16">The sequence shown here is derived from an EMBL/GenBank/DDBJ whole genome shotgun (WGS) entry which is preliminary data.</text>
</comment>
<dbReference type="Proteomes" id="UP001151529">
    <property type="component" value="Chromosome 16"/>
</dbReference>
<dbReference type="GO" id="GO:0016818">
    <property type="term" value="F:hydrolase activity, acting on acid anhydrides, in phosphorus-containing anhydrides"/>
    <property type="evidence" value="ECO:0007669"/>
    <property type="project" value="InterPro"/>
</dbReference>
<evidence type="ECO:0000256" key="9">
    <source>
        <dbReference type="ARBA" id="ARBA00022840"/>
    </source>
</evidence>
<sequence>MEEGQKEPVSFTSDGSQNTSQEETREDERKNESLDMILDGWEDSITFGCGRYSSSHQSLHDTIFACSITTKIVGLRDIKFNAHELLELVRYPQSPCDKSAIKVFNSSYEEVGYLDIPVARVLSPLVDLKKINLEGGEVTGSRNRSDSSIPCLVKIFSKSDDTQSVKEWILRKALCFSDQPGPSFRAYKGKGVQEKNMVEKLGTLDPPKNVIKAKLLDHQKEGLWWLVSKEKSDELPPFWEVKDGLYLNVLTMHRTDRRPEPLHGGIFADDHGLGKTLTLLSLISFDKVGTLPDESSSALVAKQTLIVCPSVVCSTWESQLQEHTHKGSLKLYKYYGNNRTMDFEELKKYDIVLTTYRTLAAECFRRRRCPLRKIEWWRIILDEAHVIKNENARQSRAVTKLTARRRWAVTGTNIKNGLFDSFSLMAFLQLDPLSTKCYWKGLFQRPLADGDENVLQVLMATISLRRIKDKVLIGLPSKTVETVSFKLSGEERELYDRMKSSSKYFFDFFSFVDILRKRYSFMLSLVSRLRKLCDDSTLCSRDLTSLLPSDNIQDASKHPEFLGKMINMIQDGEDFVCEICGCPSNDAVITQCVHVFCKSCIWYYLPRKELEKACPSCGGTISRSGLFSSPRESSNSENTKKTSRATPSKVSALIELLKESSAVNSSRKSVVFSMFDKMVVLLEEPLKDAGFNTLRLEAAMDEREQAEVIKGFGSAVPAGTVLLASFRTSGFGINLTSASNVFLLEPWWTPADEEQAINRVHQYGQKENVRVVRLVAQNSIEERVVEMQESKKVAAGDVVRQGQKEGREAGNVPEEVSVSSGKKRGRVSEKDAGEPKKESSGGMDDKSSSALDRSSCTSIMGKTKIKDVEELKKYDIVLTTYGTFGIESYERRCPLLKIEWWRVILDEADVIKNANAKQSLTTRRRWAVTGAPIHNGSFDLFALIAFLRLDPLSNKSYWQSLFERPLAKQDENGFSRLQVLMASISLRRRKDRVLAGRLQSKTVETVRFKISGNEREQYDNMEAETKKVSENSLNLTLVDSTEAMHLYAAQSYDFARCVTIQPRSRYASDHPELLRKLIGVLREDEDFDCAICYFPPTDAVITKCKHVFCKRCILRRTRNNCPICRGPLSISDLFSAPPQYFEEPGRFPAIIPSKVSTLIKLLKESRDVRSTSKSVVFTLFQKTLAQLQEPLKDAGFNVLRLDALSDSRRRDGIIKRFRSAGQDTVLLANVKVSGAGINLTAASEVYLPEPWWNSAF</sequence>
<keyword evidence="7" id="KW-0347">Helicase</keyword>
<evidence type="ECO:0000313" key="16">
    <source>
        <dbReference type="EMBL" id="KAJ6749615.1"/>
    </source>
</evidence>
<feature type="compositionally biased region" description="Polar residues" evidence="12">
    <location>
        <begin position="626"/>
        <end position="637"/>
    </location>
</feature>
<dbReference type="PANTHER" id="PTHR45626:SF17">
    <property type="entry name" value="HELICASE-LIKE TRANSCRIPTION FACTOR"/>
    <property type="match status" value="1"/>
</dbReference>
<dbReference type="InterPro" id="IPR027370">
    <property type="entry name" value="Znf-RING_euk"/>
</dbReference>
<dbReference type="InterPro" id="IPR001650">
    <property type="entry name" value="Helicase_C-like"/>
</dbReference>
<dbReference type="PROSITE" id="PS51194">
    <property type="entry name" value="HELICASE_CTER"/>
    <property type="match status" value="2"/>
</dbReference>
<proteinExistence type="inferred from homology"/>
<dbReference type="Pfam" id="PF13445">
    <property type="entry name" value="zf-RING_UBOX"/>
    <property type="match status" value="1"/>
</dbReference>
<evidence type="ECO:0000256" key="2">
    <source>
        <dbReference type="ARBA" id="ARBA00008438"/>
    </source>
</evidence>
<feature type="compositionally biased region" description="Polar residues" evidence="12">
    <location>
        <begin position="10"/>
        <end position="21"/>
    </location>
</feature>
<dbReference type="SMART" id="SM00910">
    <property type="entry name" value="HIRAN"/>
    <property type="match status" value="1"/>
</dbReference>
<keyword evidence="10" id="KW-0539">Nucleus</keyword>
<dbReference type="GO" id="GO:0140096">
    <property type="term" value="F:catalytic activity, acting on a protein"/>
    <property type="evidence" value="ECO:0007669"/>
    <property type="project" value="UniProtKB-ARBA"/>
</dbReference>
<dbReference type="PROSITE" id="PS00518">
    <property type="entry name" value="ZF_RING_1"/>
    <property type="match status" value="2"/>
</dbReference>
<evidence type="ECO:0008006" key="18">
    <source>
        <dbReference type="Google" id="ProtNLM"/>
    </source>
</evidence>
<keyword evidence="17" id="KW-1185">Reference proteome</keyword>
<dbReference type="SUPFAM" id="SSF52540">
    <property type="entry name" value="P-loop containing nucleoside triphosphate hydrolases"/>
    <property type="match status" value="4"/>
</dbReference>
<feature type="compositionally biased region" description="Basic and acidic residues" evidence="12">
    <location>
        <begin position="22"/>
        <end position="32"/>
    </location>
</feature>
<dbReference type="InterPro" id="IPR013083">
    <property type="entry name" value="Znf_RING/FYVE/PHD"/>
</dbReference>
<accession>A0A9Q0VIT3</accession>
<dbReference type="Pfam" id="PF08797">
    <property type="entry name" value="HIRAN"/>
    <property type="match status" value="1"/>
</dbReference>
<dbReference type="GO" id="GO:0006281">
    <property type="term" value="P:DNA repair"/>
    <property type="evidence" value="ECO:0007669"/>
    <property type="project" value="TreeGrafter"/>
</dbReference>